<evidence type="ECO:0000256" key="5">
    <source>
        <dbReference type="ARBA" id="ARBA00023157"/>
    </source>
</evidence>
<dbReference type="AlphaFoldDB" id="A0A8C8BUE7"/>
<keyword evidence="5 8" id="KW-1015">Disulfide bond</keyword>
<keyword evidence="4" id="KW-0732">Signal</keyword>
<dbReference type="GeneTree" id="ENSGT00940000174500"/>
<proteinExistence type="inferred from homology"/>
<comment type="subcellular location">
    <subcellularLocation>
        <location evidence="1">Secreted</location>
    </subcellularLocation>
</comment>
<dbReference type="SUPFAM" id="SSF50876">
    <property type="entry name" value="Avidin/streptavidin"/>
    <property type="match status" value="1"/>
</dbReference>
<keyword evidence="6" id="KW-0325">Glycoprotein</keyword>
<evidence type="ECO:0000256" key="8">
    <source>
        <dbReference type="PIRSR" id="PIRSR605468-51"/>
    </source>
</evidence>
<dbReference type="InterPro" id="IPR036896">
    <property type="entry name" value="Avidin-like_sf"/>
</dbReference>
<evidence type="ECO:0000256" key="1">
    <source>
        <dbReference type="ARBA" id="ARBA00004613"/>
    </source>
</evidence>
<dbReference type="PANTHER" id="PTHR34399:SF3">
    <property type="entry name" value="AVID PROTEIN-RELATED"/>
    <property type="match status" value="1"/>
</dbReference>
<feature type="disulfide bond" evidence="8">
    <location>
        <begin position="74"/>
        <end position="151"/>
    </location>
</feature>
<evidence type="ECO:0000256" key="7">
    <source>
        <dbReference type="ARBA" id="ARBA00023267"/>
    </source>
</evidence>
<comment type="similarity">
    <text evidence="2">Belongs to the avidin/streptavidin family.</text>
</comment>
<dbReference type="GO" id="GO:0005576">
    <property type="term" value="C:extracellular region"/>
    <property type="evidence" value="ECO:0007669"/>
    <property type="project" value="UniProtKB-SubCell"/>
</dbReference>
<accession>A0A8C8BUE7</accession>
<evidence type="ECO:0000256" key="6">
    <source>
        <dbReference type="ARBA" id="ARBA00023180"/>
    </source>
</evidence>
<reference evidence="9" key="1">
    <citation type="submission" date="2025-08" db="UniProtKB">
        <authorList>
            <consortium name="Ensembl"/>
        </authorList>
    </citation>
    <scope>IDENTIFICATION</scope>
</reference>
<keyword evidence="7" id="KW-0092">Biotin</keyword>
<evidence type="ECO:0000313" key="10">
    <source>
        <dbReference type="Proteomes" id="UP000694402"/>
    </source>
</evidence>
<dbReference type="Proteomes" id="UP000694402">
    <property type="component" value="Unassembled WGS sequence"/>
</dbReference>
<keyword evidence="3" id="KW-0964">Secreted</keyword>
<evidence type="ECO:0000313" key="9">
    <source>
        <dbReference type="Ensembl" id="ENSOTSP00005002271.2"/>
    </source>
</evidence>
<dbReference type="Pfam" id="PF01382">
    <property type="entry name" value="Avidin"/>
    <property type="match status" value="1"/>
</dbReference>
<evidence type="ECO:0000256" key="3">
    <source>
        <dbReference type="ARBA" id="ARBA00022525"/>
    </source>
</evidence>
<dbReference type="Gene3D" id="2.40.128.30">
    <property type="entry name" value="Avidin-like"/>
    <property type="match status" value="1"/>
</dbReference>
<name>A0A8C8BUE7_ONCTS</name>
<keyword evidence="10" id="KW-1185">Reference proteome</keyword>
<dbReference type="InterPro" id="IPR005469">
    <property type="entry name" value="Avidin"/>
</dbReference>
<evidence type="ECO:0000256" key="4">
    <source>
        <dbReference type="ARBA" id="ARBA00022729"/>
    </source>
</evidence>
<sequence>MYSSKRFVGRDGRRRCTQCYHTTFLSDSVVVCTKHPEEESYIGIKMGDLKAEYHRQQLMATVGDQPPTAEAIPCNVTGVWRNELGSLLDIEAVGSELRGRYQSAVETAPGVTGSEQQAKLLGVTSNRGLQTSVAFSVLWEAGSCSSWVGQCFQLPDGKRVLKTLWMLRSVASCPADNWKSTRMGEDTFVFIS</sequence>
<organism evidence="9 10">
    <name type="scientific">Oncorhynchus tshawytscha</name>
    <name type="common">Chinook salmon</name>
    <name type="synonym">Salmo tshawytscha</name>
    <dbReference type="NCBI Taxonomy" id="74940"/>
    <lineage>
        <taxon>Eukaryota</taxon>
        <taxon>Metazoa</taxon>
        <taxon>Chordata</taxon>
        <taxon>Craniata</taxon>
        <taxon>Vertebrata</taxon>
        <taxon>Euteleostomi</taxon>
        <taxon>Actinopterygii</taxon>
        <taxon>Neopterygii</taxon>
        <taxon>Teleostei</taxon>
        <taxon>Protacanthopterygii</taxon>
        <taxon>Salmoniformes</taxon>
        <taxon>Salmonidae</taxon>
        <taxon>Salmoninae</taxon>
        <taxon>Oncorhynchus</taxon>
    </lineage>
</organism>
<evidence type="ECO:0000256" key="2">
    <source>
        <dbReference type="ARBA" id="ARBA00006297"/>
    </source>
</evidence>
<reference evidence="9" key="2">
    <citation type="submission" date="2025-09" db="UniProtKB">
        <authorList>
            <consortium name="Ensembl"/>
        </authorList>
    </citation>
    <scope>IDENTIFICATION</scope>
</reference>
<dbReference type="PANTHER" id="PTHR34399">
    <property type="entry name" value="AVIDIN-RELATED"/>
    <property type="match status" value="1"/>
</dbReference>
<dbReference type="PRINTS" id="PR00709">
    <property type="entry name" value="AVIDIN"/>
</dbReference>
<dbReference type="PROSITE" id="PS51326">
    <property type="entry name" value="AVIDIN_2"/>
    <property type="match status" value="1"/>
</dbReference>
<dbReference type="InterPro" id="IPR005468">
    <property type="entry name" value="Avidin/str"/>
</dbReference>
<protein>
    <submittedName>
        <fullName evidence="9">Avidin</fullName>
    </submittedName>
</protein>
<dbReference type="Ensembl" id="ENSOTST00005002531.2">
    <property type="protein sequence ID" value="ENSOTSP00005002271.2"/>
    <property type="gene ID" value="ENSOTSG00005001321.2"/>
</dbReference>
<dbReference type="GO" id="GO:0009374">
    <property type="term" value="F:biotin binding"/>
    <property type="evidence" value="ECO:0007669"/>
    <property type="project" value="InterPro"/>
</dbReference>
<dbReference type="InterPro" id="IPR051764">
    <property type="entry name" value="Avidin/Streptavidin-rel"/>
</dbReference>